<sequence length="157" mass="18693">MFLTLVSLILFATILLRLNHSVSKKNHILKNEILNTSLTNDENLIYSELKNFAFSYEFLKDTSSLSIDDLKDEFIEPFYSQNEVEKSYSWELKKDKDHVIYIGRSKKNSDFLLVFENDTNEYNIYYEKNITKLNDFHRYKKVISYTGKEYIERGKGK</sequence>
<dbReference type="Proteomes" id="UP000419017">
    <property type="component" value="Unassembled WGS sequence"/>
</dbReference>
<evidence type="ECO:0000313" key="1">
    <source>
        <dbReference type="EMBL" id="VWL85543.1"/>
    </source>
</evidence>
<reference evidence="1 2" key="1">
    <citation type="submission" date="2019-10" db="EMBL/GenBank/DDBJ databases">
        <authorList>
            <person name="Blom J."/>
        </authorList>
    </citation>
    <scope>NUCLEOTIDE SEQUENCE [LARGE SCALE GENOMIC DNA]</scope>
    <source>
        <strain evidence="1 2">ES3154-GLU</strain>
    </source>
</reference>
<dbReference type="AlphaFoldDB" id="A0A6I8MDL6"/>
<protein>
    <submittedName>
        <fullName evidence="1">Uncharacterized protein</fullName>
    </submittedName>
</protein>
<dbReference type="EMBL" id="CABWIB010000001">
    <property type="protein sequence ID" value="VWL85543.1"/>
    <property type="molecule type" value="Genomic_DNA"/>
</dbReference>
<proteinExistence type="predicted"/>
<dbReference type="InterPro" id="IPR046160">
    <property type="entry name" value="DUF6162"/>
</dbReference>
<keyword evidence="2" id="KW-1185">Reference proteome</keyword>
<organism evidence="1 2">
    <name type="scientific">Oceanivirga miroungae</name>
    <dbReference type="NCBI Taxonomy" id="1130046"/>
    <lineage>
        <taxon>Bacteria</taxon>
        <taxon>Fusobacteriati</taxon>
        <taxon>Fusobacteriota</taxon>
        <taxon>Fusobacteriia</taxon>
        <taxon>Fusobacteriales</taxon>
        <taxon>Leptotrichiaceae</taxon>
        <taxon>Oceanivirga</taxon>
    </lineage>
</organism>
<name>A0A6I8MDL6_9FUSO</name>
<gene>
    <name evidence="1" type="ORF">OMES3154_00829</name>
</gene>
<evidence type="ECO:0000313" key="2">
    <source>
        <dbReference type="Proteomes" id="UP000419017"/>
    </source>
</evidence>
<dbReference type="Pfam" id="PF19659">
    <property type="entry name" value="DUF6162"/>
    <property type="match status" value="1"/>
</dbReference>
<accession>A0A6I8MDL6</accession>